<accession>A0A8S3RD46</accession>
<sequence length="446" mass="49007">MKAILLLSFVFVIESAGEPCSTADDFTVVNICTKETVFDDKSNTILVKSDKRKNCTCELSLTDQNQSITINFQRFGSQTSSYPSYNHCGLILKFSVGNDLFGKLTAEAQCFKTDCTKEKMTIRSVIVNGTLQDDHGYCIEIKKAVHVKTGMINLTCGVDNTTTTQTTTKSAESSPKITMTSNSPPMTSKSATVSTTMEQFTFVNVTTSDGSEITKQVNLEQINSDDKTVLAAGASVGGLVIIIVLTVVICTYRRYHQKPISKQDQACDNESDDYGMRDNVLYVSSQSTDTVEQQDTKRISVDIDGNYSTVDLDEILSVEESTGNYSSIDLVKPTPTDKYMNRSAIKKPIIAKKPKQKVAIQEDVYSVPDNERVKHVTAPGDNGCEYAVVSKPNKSNVDKSKDQPLTSNVYAVVTKSKRLSNGKGTNQKRDSLTSENDRETVRTSKS</sequence>
<evidence type="ECO:0000256" key="2">
    <source>
        <dbReference type="SAM" id="Phobius"/>
    </source>
</evidence>
<dbReference type="AlphaFoldDB" id="A0A8S3RD46"/>
<feature type="region of interest" description="Disordered" evidence="1">
    <location>
        <begin position="163"/>
        <end position="190"/>
    </location>
</feature>
<comment type="caution">
    <text evidence="4">The sequence shown here is derived from an EMBL/GenBank/DDBJ whole genome shotgun (WGS) entry which is preliminary data.</text>
</comment>
<keyword evidence="2" id="KW-0472">Membrane</keyword>
<evidence type="ECO:0000313" key="5">
    <source>
        <dbReference type="Proteomes" id="UP000683360"/>
    </source>
</evidence>
<keyword evidence="3" id="KW-0732">Signal</keyword>
<name>A0A8S3RD46_MYTED</name>
<feature type="transmembrane region" description="Helical" evidence="2">
    <location>
        <begin position="229"/>
        <end position="252"/>
    </location>
</feature>
<evidence type="ECO:0008006" key="6">
    <source>
        <dbReference type="Google" id="ProtNLM"/>
    </source>
</evidence>
<proteinExistence type="predicted"/>
<evidence type="ECO:0000256" key="3">
    <source>
        <dbReference type="SAM" id="SignalP"/>
    </source>
</evidence>
<evidence type="ECO:0000313" key="4">
    <source>
        <dbReference type="EMBL" id="CAG2207269.1"/>
    </source>
</evidence>
<keyword evidence="2" id="KW-1133">Transmembrane helix</keyword>
<evidence type="ECO:0000256" key="1">
    <source>
        <dbReference type="SAM" id="MobiDB-lite"/>
    </source>
</evidence>
<dbReference type="EMBL" id="CAJPWZ010001072">
    <property type="protein sequence ID" value="CAG2207269.1"/>
    <property type="molecule type" value="Genomic_DNA"/>
</dbReference>
<feature type="chain" id="PRO_5035762089" description="CUB domain-containing protein" evidence="3">
    <location>
        <begin position="18"/>
        <end position="446"/>
    </location>
</feature>
<reference evidence="4" key="1">
    <citation type="submission" date="2021-03" db="EMBL/GenBank/DDBJ databases">
        <authorList>
            <person name="Bekaert M."/>
        </authorList>
    </citation>
    <scope>NUCLEOTIDE SEQUENCE</scope>
</reference>
<dbReference type="OrthoDB" id="6133711at2759"/>
<feature type="region of interest" description="Disordered" evidence="1">
    <location>
        <begin position="393"/>
        <end position="446"/>
    </location>
</feature>
<dbReference type="Proteomes" id="UP000683360">
    <property type="component" value="Unassembled WGS sequence"/>
</dbReference>
<gene>
    <name evidence="4" type="ORF">MEDL_21481</name>
</gene>
<protein>
    <recommendedName>
        <fullName evidence="6">CUB domain-containing protein</fullName>
    </recommendedName>
</protein>
<keyword evidence="2" id="KW-0812">Transmembrane</keyword>
<organism evidence="4 5">
    <name type="scientific">Mytilus edulis</name>
    <name type="common">Blue mussel</name>
    <dbReference type="NCBI Taxonomy" id="6550"/>
    <lineage>
        <taxon>Eukaryota</taxon>
        <taxon>Metazoa</taxon>
        <taxon>Spiralia</taxon>
        <taxon>Lophotrochozoa</taxon>
        <taxon>Mollusca</taxon>
        <taxon>Bivalvia</taxon>
        <taxon>Autobranchia</taxon>
        <taxon>Pteriomorphia</taxon>
        <taxon>Mytilida</taxon>
        <taxon>Mytiloidea</taxon>
        <taxon>Mytilidae</taxon>
        <taxon>Mytilinae</taxon>
        <taxon>Mytilus</taxon>
    </lineage>
</organism>
<keyword evidence="5" id="KW-1185">Reference proteome</keyword>
<feature type="signal peptide" evidence="3">
    <location>
        <begin position="1"/>
        <end position="17"/>
    </location>
</feature>
<feature type="compositionally biased region" description="Basic and acidic residues" evidence="1">
    <location>
        <begin position="427"/>
        <end position="446"/>
    </location>
</feature>
<feature type="compositionally biased region" description="Polar residues" evidence="1">
    <location>
        <begin position="169"/>
        <end position="190"/>
    </location>
</feature>